<sequence>MAAVDALEITVLVLLWALTIWRFSTARSPLGRTVRLVVLLLAVSFTVNRREISYATDRILHVADVSVPLKNLATVAASVGMVHIVGLLSPDPDRYRWVRRATYGLLAAASVAMIALFLAVPRSPARWDFVAERAGTPLVTAYGLLAQLGLAVGLACALVIFRPSARRAAPGPLRVGLRLLTAGAVAGLLFMANRVLFQLTNAAGSTLLDGPVAVNVSRSLLATMLLLFVAGAAVPALGGLLRWASHYRALHRLRPMWQELTATVPGVVLGDPPGRLAELVAVRSVELRLYRRIIEIRDAQWRLAGGSAQAAPVGRHDLDGEVRELLKLRRAAPGGRPAARSVVATPDDVPSHNVPSDRPR</sequence>
<evidence type="ECO:0000259" key="3">
    <source>
        <dbReference type="Pfam" id="PF20182"/>
    </source>
</evidence>
<feature type="region of interest" description="Disordered" evidence="1">
    <location>
        <begin position="331"/>
        <end position="360"/>
    </location>
</feature>
<keyword evidence="2" id="KW-0812">Transmembrane</keyword>
<name>A0ABY5YWG0_9ACTN</name>
<evidence type="ECO:0000313" key="5">
    <source>
        <dbReference type="Proteomes" id="UP001058271"/>
    </source>
</evidence>
<protein>
    <recommendedName>
        <fullName evidence="3">DUF6545 domain-containing protein</fullName>
    </recommendedName>
</protein>
<feature type="transmembrane region" description="Helical" evidence="2">
    <location>
        <begin position="140"/>
        <end position="161"/>
    </location>
</feature>
<keyword evidence="5" id="KW-1185">Reference proteome</keyword>
<proteinExistence type="predicted"/>
<dbReference type="Proteomes" id="UP001058271">
    <property type="component" value="Chromosome"/>
</dbReference>
<keyword evidence="2" id="KW-1133">Transmembrane helix</keyword>
<feature type="transmembrane region" description="Helical" evidence="2">
    <location>
        <begin position="101"/>
        <end position="120"/>
    </location>
</feature>
<dbReference type="InterPro" id="IPR050039">
    <property type="entry name" value="MAB_1171c-like"/>
</dbReference>
<dbReference type="NCBIfam" id="NF042915">
    <property type="entry name" value="MAB_1171c_fam"/>
    <property type="match status" value="1"/>
</dbReference>
<evidence type="ECO:0000313" key="4">
    <source>
        <dbReference type="EMBL" id="UWZ34101.1"/>
    </source>
</evidence>
<dbReference type="RefSeq" id="WP_260723395.1">
    <property type="nucleotide sequence ID" value="NZ_CP073721.1"/>
</dbReference>
<feature type="transmembrane region" description="Helical" evidence="2">
    <location>
        <begin position="220"/>
        <end position="244"/>
    </location>
</feature>
<organism evidence="4 5">
    <name type="scientific">Dactylosporangium roseum</name>
    <dbReference type="NCBI Taxonomy" id="47989"/>
    <lineage>
        <taxon>Bacteria</taxon>
        <taxon>Bacillati</taxon>
        <taxon>Actinomycetota</taxon>
        <taxon>Actinomycetes</taxon>
        <taxon>Micromonosporales</taxon>
        <taxon>Micromonosporaceae</taxon>
        <taxon>Dactylosporangium</taxon>
    </lineage>
</organism>
<feature type="compositionally biased region" description="Low complexity" evidence="1">
    <location>
        <begin position="331"/>
        <end position="340"/>
    </location>
</feature>
<dbReference type="InterPro" id="IPR046675">
    <property type="entry name" value="DUF6545"/>
</dbReference>
<evidence type="ECO:0000256" key="2">
    <source>
        <dbReference type="SAM" id="Phobius"/>
    </source>
</evidence>
<feature type="transmembrane region" description="Helical" evidence="2">
    <location>
        <begin position="6"/>
        <end position="23"/>
    </location>
</feature>
<accession>A0ABY5YWG0</accession>
<dbReference type="Pfam" id="PF20182">
    <property type="entry name" value="DUF6545"/>
    <property type="match status" value="1"/>
</dbReference>
<dbReference type="EMBL" id="CP073721">
    <property type="protein sequence ID" value="UWZ34101.1"/>
    <property type="molecule type" value="Genomic_DNA"/>
</dbReference>
<evidence type="ECO:0000256" key="1">
    <source>
        <dbReference type="SAM" id="MobiDB-lite"/>
    </source>
</evidence>
<reference evidence="4" key="1">
    <citation type="submission" date="2021-04" db="EMBL/GenBank/DDBJ databases">
        <title>Biosynthetic gene clusters of Dactylosporangioum roseum.</title>
        <authorList>
            <person name="Hartkoorn R.C."/>
            <person name="Beaudoing E."/>
            <person name="Hot D."/>
            <person name="Moureu S."/>
        </authorList>
    </citation>
    <scope>NUCLEOTIDE SEQUENCE</scope>
    <source>
        <strain evidence="4">NRRL B-16295</strain>
    </source>
</reference>
<feature type="domain" description="DUF6545" evidence="3">
    <location>
        <begin position="242"/>
        <end position="305"/>
    </location>
</feature>
<keyword evidence="2" id="KW-0472">Membrane</keyword>
<gene>
    <name evidence="4" type="ORF">Drose_22905</name>
</gene>
<feature type="transmembrane region" description="Helical" evidence="2">
    <location>
        <begin position="173"/>
        <end position="192"/>
    </location>
</feature>